<proteinExistence type="predicted"/>
<name>A0AAQ3RLI7_VIGMU</name>
<protein>
    <submittedName>
        <fullName evidence="1">Uncharacterized protein</fullName>
    </submittedName>
</protein>
<dbReference type="Proteomes" id="UP001374535">
    <property type="component" value="Chromosome 9"/>
</dbReference>
<evidence type="ECO:0000313" key="2">
    <source>
        <dbReference type="Proteomes" id="UP001374535"/>
    </source>
</evidence>
<reference evidence="1 2" key="1">
    <citation type="journal article" date="2023" name="Life. Sci Alliance">
        <title>Evolutionary insights into 3D genome organization and epigenetic landscape of Vigna mungo.</title>
        <authorList>
            <person name="Junaid A."/>
            <person name="Singh B."/>
            <person name="Bhatia S."/>
        </authorList>
    </citation>
    <scope>NUCLEOTIDE SEQUENCE [LARGE SCALE GENOMIC DNA]</scope>
    <source>
        <strain evidence="1">Urdbean</strain>
    </source>
</reference>
<dbReference type="AlphaFoldDB" id="A0AAQ3RLI7"/>
<accession>A0AAQ3RLI7</accession>
<organism evidence="1 2">
    <name type="scientific">Vigna mungo</name>
    <name type="common">Black gram</name>
    <name type="synonym">Phaseolus mungo</name>
    <dbReference type="NCBI Taxonomy" id="3915"/>
    <lineage>
        <taxon>Eukaryota</taxon>
        <taxon>Viridiplantae</taxon>
        <taxon>Streptophyta</taxon>
        <taxon>Embryophyta</taxon>
        <taxon>Tracheophyta</taxon>
        <taxon>Spermatophyta</taxon>
        <taxon>Magnoliopsida</taxon>
        <taxon>eudicotyledons</taxon>
        <taxon>Gunneridae</taxon>
        <taxon>Pentapetalae</taxon>
        <taxon>rosids</taxon>
        <taxon>fabids</taxon>
        <taxon>Fabales</taxon>
        <taxon>Fabaceae</taxon>
        <taxon>Papilionoideae</taxon>
        <taxon>50 kb inversion clade</taxon>
        <taxon>NPAAA clade</taxon>
        <taxon>indigoferoid/millettioid clade</taxon>
        <taxon>Phaseoleae</taxon>
        <taxon>Vigna</taxon>
    </lineage>
</organism>
<keyword evidence="2" id="KW-1185">Reference proteome</keyword>
<sequence>MLLIPQLLRSYIQTLTNSSILLRQRLNNLFYLLLLLDQGTDLPRHLLHPLRRKTKFIVRVVKPDTHALLLHLQRLVDSCQLLFKITYFLLLIFAYLHKLILPYSQRFNLFLQRFNSLKRFSRALQRRISFHFQLRDVSLFLQQQIFTFQPKLLRFFSKLPLPLHKLILPSSQRFNLFLQPFNRLKRFSRALQRRISLHFQLRDVSPFLQQKIFTFQPKLLHFFSKLPLPL</sequence>
<dbReference type="EMBL" id="CP144692">
    <property type="protein sequence ID" value="WVY98546.1"/>
    <property type="molecule type" value="Genomic_DNA"/>
</dbReference>
<evidence type="ECO:0000313" key="1">
    <source>
        <dbReference type="EMBL" id="WVY98546.1"/>
    </source>
</evidence>
<gene>
    <name evidence="1" type="ORF">V8G54_030697</name>
</gene>